<dbReference type="OrthoDB" id="10606753at2759"/>
<feature type="domain" description="PDZ" evidence="2">
    <location>
        <begin position="145"/>
        <end position="209"/>
    </location>
</feature>
<comment type="caution">
    <text evidence="3">The sequence shown here is derived from an EMBL/GenBank/DDBJ whole genome shotgun (WGS) entry which is preliminary data.</text>
</comment>
<feature type="compositionally biased region" description="Low complexity" evidence="1">
    <location>
        <begin position="35"/>
        <end position="47"/>
    </location>
</feature>
<feature type="compositionally biased region" description="Low complexity" evidence="1">
    <location>
        <begin position="106"/>
        <end position="128"/>
    </location>
</feature>
<keyword evidence="4" id="KW-1185">Reference proteome</keyword>
<evidence type="ECO:0000313" key="3">
    <source>
        <dbReference type="EMBL" id="CAE8605836.1"/>
    </source>
</evidence>
<evidence type="ECO:0000259" key="2">
    <source>
        <dbReference type="PROSITE" id="PS50106"/>
    </source>
</evidence>
<feature type="region of interest" description="Disordered" evidence="1">
    <location>
        <begin position="185"/>
        <end position="209"/>
    </location>
</feature>
<feature type="region of interest" description="Disordered" evidence="1">
    <location>
        <begin position="34"/>
        <end position="91"/>
    </location>
</feature>
<dbReference type="PROSITE" id="PS50106">
    <property type="entry name" value="PDZ"/>
    <property type="match status" value="1"/>
</dbReference>
<dbReference type="Proteomes" id="UP000654075">
    <property type="component" value="Unassembled WGS sequence"/>
</dbReference>
<dbReference type="AlphaFoldDB" id="A0A813EW95"/>
<dbReference type="EMBL" id="CAJNNV010018409">
    <property type="protein sequence ID" value="CAE8605836.1"/>
    <property type="molecule type" value="Genomic_DNA"/>
</dbReference>
<protein>
    <recommendedName>
        <fullName evidence="2">PDZ domain-containing protein</fullName>
    </recommendedName>
</protein>
<feature type="region of interest" description="Disordered" evidence="1">
    <location>
        <begin position="104"/>
        <end position="135"/>
    </location>
</feature>
<accession>A0A813EW95</accession>
<organism evidence="3 4">
    <name type="scientific">Polarella glacialis</name>
    <name type="common">Dinoflagellate</name>
    <dbReference type="NCBI Taxonomy" id="89957"/>
    <lineage>
        <taxon>Eukaryota</taxon>
        <taxon>Sar</taxon>
        <taxon>Alveolata</taxon>
        <taxon>Dinophyceae</taxon>
        <taxon>Suessiales</taxon>
        <taxon>Suessiaceae</taxon>
        <taxon>Polarella</taxon>
    </lineage>
</organism>
<feature type="compositionally biased region" description="Basic and acidic residues" evidence="1">
    <location>
        <begin position="198"/>
        <end position="209"/>
    </location>
</feature>
<evidence type="ECO:0000256" key="1">
    <source>
        <dbReference type="SAM" id="MobiDB-lite"/>
    </source>
</evidence>
<sequence>MIGCRARFVCCGACGCSGNGGKKVQPDGFAAVGITSPASPSAASTPAKVMAPRPQVMQEAHLPPAPKKGALVPSEGVAAPEGHLKPSNESAARPVQVPVLVAASGPPQQQNGKQAPPAAAPARPKAAAGPPPNWEAMQAEEGHYLVQLRRDAATVRWGFAWDAQQLEKRNVRVVDKMIPGTPASEWNLGAGMSGCDMRPGDELVKVDSD</sequence>
<name>A0A813EW95_POLGL</name>
<dbReference type="InterPro" id="IPR001478">
    <property type="entry name" value="PDZ"/>
</dbReference>
<gene>
    <name evidence="3" type="ORF">PGLA1383_LOCUS23933</name>
</gene>
<evidence type="ECO:0000313" key="4">
    <source>
        <dbReference type="Proteomes" id="UP000654075"/>
    </source>
</evidence>
<proteinExistence type="predicted"/>
<reference evidence="3" key="1">
    <citation type="submission" date="2021-02" db="EMBL/GenBank/DDBJ databases">
        <authorList>
            <person name="Dougan E. K."/>
            <person name="Rhodes N."/>
            <person name="Thang M."/>
            <person name="Chan C."/>
        </authorList>
    </citation>
    <scope>NUCLEOTIDE SEQUENCE</scope>
</reference>